<evidence type="ECO:0000313" key="3">
    <source>
        <dbReference type="Proteomes" id="UP000183994"/>
    </source>
</evidence>
<dbReference type="AlphaFoldDB" id="A0A1M6NB06"/>
<dbReference type="STRING" id="1121393.SAMN02745216_02574"/>
<dbReference type="SUPFAM" id="SSF110849">
    <property type="entry name" value="ParB/Sulfiredoxin"/>
    <property type="match status" value="1"/>
</dbReference>
<protein>
    <submittedName>
        <fullName evidence="2">ParB-like nuclease domain-containing protein</fullName>
    </submittedName>
</protein>
<organism evidence="2 3">
    <name type="scientific">Desulfatibacillum alkenivorans DSM 16219</name>
    <dbReference type="NCBI Taxonomy" id="1121393"/>
    <lineage>
        <taxon>Bacteria</taxon>
        <taxon>Pseudomonadati</taxon>
        <taxon>Thermodesulfobacteriota</taxon>
        <taxon>Desulfobacteria</taxon>
        <taxon>Desulfobacterales</taxon>
        <taxon>Desulfatibacillaceae</taxon>
        <taxon>Desulfatibacillum</taxon>
    </lineage>
</organism>
<keyword evidence="3" id="KW-1185">Reference proteome</keyword>
<dbReference type="Pfam" id="PF02195">
    <property type="entry name" value="ParB_N"/>
    <property type="match status" value="1"/>
</dbReference>
<dbReference type="Gene3D" id="3.90.1530.10">
    <property type="entry name" value="Conserved hypothetical protein from pyrococcus furiosus pfu- 392566-001, ParB domain"/>
    <property type="match status" value="1"/>
</dbReference>
<feature type="domain" description="ParB-like N-terminal" evidence="1">
    <location>
        <begin position="4"/>
        <end position="89"/>
    </location>
</feature>
<accession>A0A1M6NB06</accession>
<dbReference type="InterPro" id="IPR036086">
    <property type="entry name" value="ParB/Sulfiredoxin_sf"/>
</dbReference>
<name>A0A1M6NB06_9BACT</name>
<sequence>MNLEILCMDQLRPFEKNPRINDHAVDAVARSIKSFGFNNPIIIGPDNRICAGHTRWKAAQKLGMKDVPVVRVDSLIAEKFIAYNIADNKTASLAYWDDSLLAEILNDLKSLNFDLGDVGFTESELTKLLSEQQEGFDKADLVDPSKLPAKTMHGDIFSLGNSKICCGDSRNLDSIKLLLDGVNVDAQVKS</sequence>
<dbReference type="SMART" id="SM00470">
    <property type="entry name" value="ParB"/>
    <property type="match status" value="1"/>
</dbReference>
<dbReference type="RefSeq" id="WP_073476401.1">
    <property type="nucleotide sequence ID" value="NZ_FQZU01000014.1"/>
</dbReference>
<evidence type="ECO:0000259" key="1">
    <source>
        <dbReference type="SMART" id="SM00470"/>
    </source>
</evidence>
<gene>
    <name evidence="2" type="ORF">SAMN02745216_02574</name>
</gene>
<reference evidence="3" key="1">
    <citation type="submission" date="2016-11" db="EMBL/GenBank/DDBJ databases">
        <authorList>
            <person name="Varghese N."/>
            <person name="Submissions S."/>
        </authorList>
    </citation>
    <scope>NUCLEOTIDE SEQUENCE [LARGE SCALE GENOMIC DNA]</scope>
    <source>
        <strain evidence="3">DSM 16219</strain>
    </source>
</reference>
<dbReference type="InterPro" id="IPR003115">
    <property type="entry name" value="ParB_N"/>
</dbReference>
<dbReference type="EMBL" id="FQZU01000014">
    <property type="protein sequence ID" value="SHJ92888.1"/>
    <property type="molecule type" value="Genomic_DNA"/>
</dbReference>
<proteinExistence type="predicted"/>
<evidence type="ECO:0000313" key="2">
    <source>
        <dbReference type="EMBL" id="SHJ92888.1"/>
    </source>
</evidence>
<dbReference type="Proteomes" id="UP000183994">
    <property type="component" value="Unassembled WGS sequence"/>
</dbReference>